<sequence>MAYLTSPSAGHVWSVQAQMQEVNQVALRPSLVDYGLFDKPICWTCLVSSSSDAAPASNGHLAITENPLEKHSGLFPSLYLQIFEARNLKLPAISRTCPAPSSREFVQLSRPMLIALSLSSSIFDNLPKPWFIYVFIGIGAILFVVSCFGCIGTATKNGCCLTCYSVLVIFLILLELGCAAFIFFDKSWKADIPTDKTGDFDMIYDFLEENWKIVKWVALGAVILEALVFLLALLVRPANRPAEYDSDDEYMGGPRQQIRQTLINNRPAVPATVVPLAGTLDNRPSRTDAWSTRMREKYGLDTAEYTYNPSESKRYQQAAAQPAEESSRSRCTIL</sequence>
<evidence type="ECO:0000313" key="8">
    <source>
        <dbReference type="Proteomes" id="UP001642360"/>
    </source>
</evidence>
<keyword evidence="8" id="KW-1185">Reference proteome</keyword>
<evidence type="ECO:0000256" key="1">
    <source>
        <dbReference type="ARBA" id="ARBA00004141"/>
    </source>
</evidence>
<evidence type="ECO:0000256" key="6">
    <source>
        <dbReference type="SAM" id="Phobius"/>
    </source>
</evidence>
<protein>
    <recommendedName>
        <fullName evidence="9">Tobamovirus multiplication protein 2A</fullName>
    </recommendedName>
</protein>
<reference evidence="7 8" key="1">
    <citation type="submission" date="2024-02" db="EMBL/GenBank/DDBJ databases">
        <authorList>
            <person name="Vignale AGUSTIN F."/>
            <person name="Sosa J E."/>
            <person name="Modenutti C."/>
        </authorList>
    </citation>
    <scope>NUCLEOTIDE SEQUENCE [LARGE SCALE GENOMIC DNA]</scope>
</reference>
<dbReference type="GO" id="GO:0016020">
    <property type="term" value="C:membrane"/>
    <property type="evidence" value="ECO:0007669"/>
    <property type="project" value="UniProtKB-SubCell"/>
</dbReference>
<feature type="transmembrane region" description="Helical" evidence="6">
    <location>
        <begin position="130"/>
        <end position="151"/>
    </location>
</feature>
<name>A0ABC8TV45_9AQUA</name>
<accession>A0ABC8TV45</accession>
<feature type="transmembrane region" description="Helical" evidence="6">
    <location>
        <begin position="163"/>
        <end position="184"/>
    </location>
</feature>
<dbReference type="PANTHER" id="PTHR19282">
    <property type="entry name" value="TETRASPANIN"/>
    <property type="match status" value="1"/>
</dbReference>
<dbReference type="EMBL" id="CAUOFW020006168">
    <property type="protein sequence ID" value="CAK9173363.1"/>
    <property type="molecule type" value="Genomic_DNA"/>
</dbReference>
<feature type="region of interest" description="Disordered" evidence="5">
    <location>
        <begin position="313"/>
        <end position="334"/>
    </location>
</feature>
<dbReference type="PRINTS" id="PR00259">
    <property type="entry name" value="TMFOUR"/>
</dbReference>
<comment type="caution">
    <text evidence="7">The sequence shown here is derived from an EMBL/GenBank/DDBJ whole genome shotgun (WGS) entry which is preliminary data.</text>
</comment>
<dbReference type="PANTHER" id="PTHR19282:SF522">
    <property type="entry name" value="TETRASPANIN"/>
    <property type="match status" value="1"/>
</dbReference>
<evidence type="ECO:0000256" key="4">
    <source>
        <dbReference type="ARBA" id="ARBA00023136"/>
    </source>
</evidence>
<evidence type="ECO:0000256" key="3">
    <source>
        <dbReference type="ARBA" id="ARBA00022989"/>
    </source>
</evidence>
<evidence type="ECO:0000256" key="2">
    <source>
        <dbReference type="ARBA" id="ARBA00022692"/>
    </source>
</evidence>
<dbReference type="Proteomes" id="UP001642360">
    <property type="component" value="Unassembled WGS sequence"/>
</dbReference>
<keyword evidence="3 6" id="KW-1133">Transmembrane helix</keyword>
<dbReference type="InterPro" id="IPR018499">
    <property type="entry name" value="Tetraspanin/Peripherin"/>
</dbReference>
<evidence type="ECO:0000313" key="7">
    <source>
        <dbReference type="EMBL" id="CAK9173363.1"/>
    </source>
</evidence>
<comment type="subcellular location">
    <subcellularLocation>
        <location evidence="1">Membrane</location>
        <topology evidence="1">Multi-pass membrane protein</topology>
    </subcellularLocation>
</comment>
<keyword evidence="4 6" id="KW-0472">Membrane</keyword>
<dbReference type="AlphaFoldDB" id="A0ABC8TV45"/>
<evidence type="ECO:0000256" key="5">
    <source>
        <dbReference type="SAM" id="MobiDB-lite"/>
    </source>
</evidence>
<organism evidence="7 8">
    <name type="scientific">Ilex paraguariensis</name>
    <name type="common">yerba mate</name>
    <dbReference type="NCBI Taxonomy" id="185542"/>
    <lineage>
        <taxon>Eukaryota</taxon>
        <taxon>Viridiplantae</taxon>
        <taxon>Streptophyta</taxon>
        <taxon>Embryophyta</taxon>
        <taxon>Tracheophyta</taxon>
        <taxon>Spermatophyta</taxon>
        <taxon>Magnoliopsida</taxon>
        <taxon>eudicotyledons</taxon>
        <taxon>Gunneridae</taxon>
        <taxon>Pentapetalae</taxon>
        <taxon>asterids</taxon>
        <taxon>campanulids</taxon>
        <taxon>Aquifoliales</taxon>
        <taxon>Aquifoliaceae</taxon>
        <taxon>Ilex</taxon>
    </lineage>
</organism>
<gene>
    <name evidence="7" type="ORF">ILEXP_LOCUS43093</name>
</gene>
<keyword evidence="2 6" id="KW-0812">Transmembrane</keyword>
<proteinExistence type="predicted"/>
<evidence type="ECO:0008006" key="9">
    <source>
        <dbReference type="Google" id="ProtNLM"/>
    </source>
</evidence>
<dbReference type="Pfam" id="PF00335">
    <property type="entry name" value="Tetraspanin"/>
    <property type="match status" value="1"/>
</dbReference>
<feature type="transmembrane region" description="Helical" evidence="6">
    <location>
        <begin position="213"/>
        <end position="235"/>
    </location>
</feature>